<dbReference type="EMBL" id="JALJOV010000816">
    <property type="protein sequence ID" value="KAK9861090.1"/>
    <property type="molecule type" value="Genomic_DNA"/>
</dbReference>
<evidence type="ECO:0000313" key="3">
    <source>
        <dbReference type="Proteomes" id="UP001485043"/>
    </source>
</evidence>
<accession>A0AAW1SVR8</accession>
<gene>
    <name evidence="2" type="ORF">WJX84_008910</name>
</gene>
<evidence type="ECO:0000256" key="1">
    <source>
        <dbReference type="ARBA" id="ARBA00008315"/>
    </source>
</evidence>
<protein>
    <submittedName>
        <fullName evidence="2">Uncharacterized protein</fullName>
    </submittedName>
</protein>
<dbReference type="InterPro" id="IPR038792">
    <property type="entry name" value="CFAP97D1/2"/>
</dbReference>
<dbReference type="AlphaFoldDB" id="A0AAW1SVR8"/>
<sequence>MVRCNSPIPFGSPWREADARHQQNHRLVDAVVNTVPRIDNRTPPEQEHLTHGRKLSAVERGRQLNINKENMVISQRLQKIYKSRSSPKSAEPIKPGIVLDQQLRPVIDNQEPQHMPPGGSLNSVSRRREMQRIMSDNQAILRRICCSRGAISAEKLRREGEQQQKWATMRSKFVPQSELLGGGKRSDRPWVFAEDIQQALAHAAARFQIREDQRVAAPKHMAGGMG</sequence>
<dbReference type="PANTHER" id="PTHR33768">
    <property type="entry name" value="MIP11318P"/>
    <property type="match status" value="1"/>
</dbReference>
<comment type="similarity">
    <text evidence="1">Belongs to the CFAP97 family.</text>
</comment>
<reference evidence="2 3" key="1">
    <citation type="journal article" date="2024" name="Nat. Commun.">
        <title>Phylogenomics reveals the evolutionary origins of lichenization in chlorophyte algae.</title>
        <authorList>
            <person name="Puginier C."/>
            <person name="Libourel C."/>
            <person name="Otte J."/>
            <person name="Skaloud P."/>
            <person name="Haon M."/>
            <person name="Grisel S."/>
            <person name="Petersen M."/>
            <person name="Berrin J.G."/>
            <person name="Delaux P.M."/>
            <person name="Dal Grande F."/>
            <person name="Keller J."/>
        </authorList>
    </citation>
    <scope>NUCLEOTIDE SEQUENCE [LARGE SCALE GENOMIC DNA]</scope>
    <source>
        <strain evidence="2 3">SAG 2523</strain>
    </source>
</reference>
<dbReference type="PANTHER" id="PTHR33768:SF3">
    <property type="entry name" value="MIP11318P"/>
    <property type="match status" value="1"/>
</dbReference>
<dbReference type="InterPro" id="IPR029488">
    <property type="entry name" value="Hmw/CFAP97"/>
</dbReference>
<dbReference type="Pfam" id="PF13879">
    <property type="entry name" value="Hmw_CFAP97"/>
    <property type="match status" value="1"/>
</dbReference>
<evidence type="ECO:0000313" key="2">
    <source>
        <dbReference type="EMBL" id="KAK9861090.1"/>
    </source>
</evidence>
<proteinExistence type="inferred from homology"/>
<comment type="caution">
    <text evidence="2">The sequence shown here is derived from an EMBL/GenBank/DDBJ whole genome shotgun (WGS) entry which is preliminary data.</text>
</comment>
<name>A0AAW1SVR8_9CHLO</name>
<organism evidence="2 3">
    <name type="scientific">Apatococcus fuscideae</name>
    <dbReference type="NCBI Taxonomy" id="2026836"/>
    <lineage>
        <taxon>Eukaryota</taxon>
        <taxon>Viridiplantae</taxon>
        <taxon>Chlorophyta</taxon>
        <taxon>core chlorophytes</taxon>
        <taxon>Trebouxiophyceae</taxon>
        <taxon>Chlorellales</taxon>
        <taxon>Chlorellaceae</taxon>
        <taxon>Apatococcus</taxon>
    </lineage>
</organism>
<dbReference type="Proteomes" id="UP001485043">
    <property type="component" value="Unassembled WGS sequence"/>
</dbReference>
<keyword evidence="3" id="KW-1185">Reference proteome</keyword>